<dbReference type="EMBL" id="BK032602">
    <property type="protein sequence ID" value="DAF50836.1"/>
    <property type="molecule type" value="Genomic_DNA"/>
</dbReference>
<proteinExistence type="predicted"/>
<name>A0A8S5SIF4_9CAUD</name>
<sequence length="30" mass="3281">MLTLVRFSSLLDCYPCQKPIGHGRGSSDAQ</sequence>
<evidence type="ECO:0000313" key="1">
    <source>
        <dbReference type="EMBL" id="DAF50836.1"/>
    </source>
</evidence>
<organism evidence="1">
    <name type="scientific">Siphoviridae sp. ctDhw1</name>
    <dbReference type="NCBI Taxonomy" id="2827813"/>
    <lineage>
        <taxon>Viruses</taxon>
        <taxon>Duplodnaviria</taxon>
        <taxon>Heunggongvirae</taxon>
        <taxon>Uroviricota</taxon>
        <taxon>Caudoviricetes</taxon>
    </lineage>
</organism>
<accession>A0A8S5SIF4</accession>
<reference evidence="1" key="1">
    <citation type="journal article" date="2021" name="Proc. Natl. Acad. Sci. U.S.A.">
        <title>A Catalog of Tens of Thousands of Viruses from Human Metagenomes Reveals Hidden Associations with Chronic Diseases.</title>
        <authorList>
            <person name="Tisza M.J."/>
            <person name="Buck C.B."/>
        </authorList>
    </citation>
    <scope>NUCLEOTIDE SEQUENCE</scope>
    <source>
        <strain evidence="1">CtDhw1</strain>
    </source>
</reference>
<protein>
    <submittedName>
        <fullName evidence="1">Uncharacterized protein</fullName>
    </submittedName>
</protein>